<feature type="transmembrane region" description="Helical" evidence="1">
    <location>
        <begin position="72"/>
        <end position="88"/>
    </location>
</feature>
<feature type="transmembrane region" description="Helical" evidence="1">
    <location>
        <begin position="12"/>
        <end position="28"/>
    </location>
</feature>
<evidence type="ECO:0000313" key="2">
    <source>
        <dbReference type="EMBL" id="OWP84137.1"/>
    </source>
</evidence>
<dbReference type="AlphaFoldDB" id="A0A246GIT3"/>
<protein>
    <submittedName>
        <fullName evidence="2">Uncharacterized protein</fullName>
    </submittedName>
</protein>
<accession>A0A246GIT3</accession>
<feature type="transmembrane region" description="Helical" evidence="1">
    <location>
        <begin position="40"/>
        <end position="60"/>
    </location>
</feature>
<comment type="caution">
    <text evidence="2">The sequence shown here is derived from an EMBL/GenBank/DDBJ whole genome shotgun (WGS) entry which is preliminary data.</text>
</comment>
<dbReference type="EMBL" id="MTCZ01000052">
    <property type="protein sequence ID" value="OWP84137.1"/>
    <property type="molecule type" value="Genomic_DNA"/>
</dbReference>
<evidence type="ECO:0000256" key="1">
    <source>
        <dbReference type="SAM" id="Phobius"/>
    </source>
</evidence>
<keyword evidence="1" id="KW-0812">Transmembrane</keyword>
<keyword evidence="1" id="KW-0472">Membrane</keyword>
<reference evidence="2 3" key="1">
    <citation type="journal article" date="2017" name="Infect. Genet. Evol.">
        <title>Comparative genome analysis of fish pathogen Flavobacterium columnare reveals extensive sequence diversity within the species.</title>
        <authorList>
            <person name="Kayansamruaj P."/>
            <person name="Dong H.T."/>
            <person name="Hirono I."/>
            <person name="Kondo H."/>
            <person name="Senapin S."/>
            <person name="Rodkhum C."/>
        </authorList>
    </citation>
    <scope>NUCLEOTIDE SEQUENCE [LARGE SCALE GENOMIC DNA]</scope>
    <source>
        <strain evidence="2 3">1215</strain>
    </source>
</reference>
<proteinExistence type="predicted"/>
<evidence type="ECO:0000313" key="3">
    <source>
        <dbReference type="Proteomes" id="UP000197768"/>
    </source>
</evidence>
<keyword evidence="1" id="KW-1133">Transmembrane helix</keyword>
<name>A0A246GIT3_9FLAO</name>
<sequence>MLMNFIKKNISVFNLLAFLFFLFIIFINPEGKVGGCGKGFIFLGKIIFGFLALGLIAFDLVLKAIIKSRSKLNVVELIIFLLFTLLIFI</sequence>
<organism evidence="2 3">
    <name type="scientific">Flavobacterium davisii</name>
    <dbReference type="NCBI Taxonomy" id="2906077"/>
    <lineage>
        <taxon>Bacteria</taxon>
        <taxon>Pseudomonadati</taxon>
        <taxon>Bacteroidota</taxon>
        <taxon>Flavobacteriia</taxon>
        <taxon>Flavobacteriales</taxon>
        <taxon>Flavobacteriaceae</taxon>
        <taxon>Flavobacterium</taxon>
    </lineage>
</organism>
<dbReference type="Proteomes" id="UP000197768">
    <property type="component" value="Unassembled WGS sequence"/>
</dbReference>
<gene>
    <name evidence="2" type="ORF">BWK59_06940</name>
</gene>